<accession>A0A7W9M0T6</accession>
<dbReference type="Gene3D" id="1.20.1250.20">
    <property type="entry name" value="MFS general substrate transporter like domains"/>
    <property type="match status" value="1"/>
</dbReference>
<evidence type="ECO:0000313" key="9">
    <source>
        <dbReference type="Proteomes" id="UP000552097"/>
    </source>
</evidence>
<evidence type="ECO:0000256" key="2">
    <source>
        <dbReference type="ARBA" id="ARBA00022448"/>
    </source>
</evidence>
<dbReference type="PANTHER" id="PTHR23513:SF6">
    <property type="entry name" value="MAJOR FACILITATOR SUPERFAMILY ASSOCIATED DOMAIN-CONTAINING PROTEIN"/>
    <property type="match status" value="1"/>
</dbReference>
<feature type="transmembrane region" description="Helical" evidence="7">
    <location>
        <begin position="255"/>
        <end position="273"/>
    </location>
</feature>
<keyword evidence="5 7" id="KW-1133">Transmembrane helix</keyword>
<dbReference type="EMBL" id="JACHMO010000001">
    <property type="protein sequence ID" value="MBB5803127.1"/>
    <property type="molecule type" value="Genomic_DNA"/>
</dbReference>
<gene>
    <name evidence="8" type="ORF">F4560_002895</name>
</gene>
<feature type="transmembrane region" description="Helical" evidence="7">
    <location>
        <begin position="43"/>
        <end position="64"/>
    </location>
</feature>
<dbReference type="AlphaFoldDB" id="A0A7W9M0T6"/>
<protein>
    <submittedName>
        <fullName evidence="8">Putative MFS family arabinose efflux permease</fullName>
    </submittedName>
</protein>
<evidence type="ECO:0000313" key="8">
    <source>
        <dbReference type="EMBL" id="MBB5803127.1"/>
    </source>
</evidence>
<dbReference type="Pfam" id="PF05977">
    <property type="entry name" value="MFS_3"/>
    <property type="match status" value="1"/>
</dbReference>
<feature type="transmembrane region" description="Helical" evidence="7">
    <location>
        <begin position="71"/>
        <end position="90"/>
    </location>
</feature>
<reference evidence="8 9" key="1">
    <citation type="submission" date="2020-08" db="EMBL/GenBank/DDBJ databases">
        <title>Sequencing the genomes of 1000 actinobacteria strains.</title>
        <authorList>
            <person name="Klenk H.-P."/>
        </authorList>
    </citation>
    <scope>NUCLEOTIDE SEQUENCE [LARGE SCALE GENOMIC DNA]</scope>
    <source>
        <strain evidence="8 9">DSM 45486</strain>
    </source>
</reference>
<keyword evidence="9" id="KW-1185">Reference proteome</keyword>
<feature type="transmembrane region" description="Helical" evidence="7">
    <location>
        <begin position="322"/>
        <end position="342"/>
    </location>
</feature>
<keyword evidence="3" id="KW-1003">Cell membrane</keyword>
<keyword evidence="2" id="KW-0813">Transport</keyword>
<dbReference type="InterPro" id="IPR036259">
    <property type="entry name" value="MFS_trans_sf"/>
</dbReference>
<dbReference type="SUPFAM" id="SSF103473">
    <property type="entry name" value="MFS general substrate transporter"/>
    <property type="match status" value="1"/>
</dbReference>
<evidence type="ECO:0000256" key="5">
    <source>
        <dbReference type="ARBA" id="ARBA00022989"/>
    </source>
</evidence>
<dbReference type="GO" id="GO:0005886">
    <property type="term" value="C:plasma membrane"/>
    <property type="evidence" value="ECO:0007669"/>
    <property type="project" value="UniProtKB-SubCell"/>
</dbReference>
<feature type="transmembrane region" description="Helical" evidence="7">
    <location>
        <begin position="220"/>
        <end position="243"/>
    </location>
</feature>
<feature type="transmembrane region" description="Helical" evidence="7">
    <location>
        <begin position="279"/>
        <end position="302"/>
    </location>
</feature>
<evidence type="ECO:0000256" key="6">
    <source>
        <dbReference type="ARBA" id="ARBA00023136"/>
    </source>
</evidence>
<evidence type="ECO:0000256" key="1">
    <source>
        <dbReference type="ARBA" id="ARBA00004651"/>
    </source>
</evidence>
<feature type="transmembrane region" description="Helical" evidence="7">
    <location>
        <begin position="191"/>
        <end position="214"/>
    </location>
</feature>
<dbReference type="CDD" id="cd06173">
    <property type="entry name" value="MFS_MefA_like"/>
    <property type="match status" value="1"/>
</dbReference>
<evidence type="ECO:0000256" key="3">
    <source>
        <dbReference type="ARBA" id="ARBA00022475"/>
    </source>
</evidence>
<dbReference type="InterPro" id="IPR010290">
    <property type="entry name" value="TM_effector"/>
</dbReference>
<keyword evidence="6 7" id="KW-0472">Membrane</keyword>
<evidence type="ECO:0000256" key="7">
    <source>
        <dbReference type="SAM" id="Phobius"/>
    </source>
</evidence>
<comment type="caution">
    <text evidence="8">The sequence shown here is derived from an EMBL/GenBank/DDBJ whole genome shotgun (WGS) entry which is preliminary data.</text>
</comment>
<proteinExistence type="predicted"/>
<evidence type="ECO:0000256" key="4">
    <source>
        <dbReference type="ARBA" id="ARBA00022692"/>
    </source>
</evidence>
<feature type="transmembrane region" description="Helical" evidence="7">
    <location>
        <begin position="348"/>
        <end position="367"/>
    </location>
</feature>
<dbReference type="Proteomes" id="UP000552097">
    <property type="component" value="Unassembled WGS sequence"/>
</dbReference>
<feature type="transmembrane region" description="Helical" evidence="7">
    <location>
        <begin position="12"/>
        <end position="31"/>
    </location>
</feature>
<sequence>MAVGHLNASTFEVAMLGAAVWLPWLVVGLPAGALVDRLAGKPLMVFCNVASTVLLTSVPAAVALDALTFPHLALVAFGTAVATVFFSTAYQRFLPSVVDVDFLPAANARMQGSESVAQVVGPSLGGLLAAAFGAAAGLAIDAMTFLASTACLVAIRTREPVRKAPAESLRKIPHEIAQGLRYLLRDPYLRVIAAFSASTNLAGSMLQAVLVIYLVRDLGLGEWTAGTVLSLVGVGGIAGAAVATPVARRCGTARGLLLCQLCSAPFALLMPLATPGAGLAFLVVGGAVTTAGVIAFNVVFGAFRATYVPRHLLGRVVASTRFLNYGTMPIGALLGGIVGTALGVPAALWISAAGTTAAVLILFIGPVSRQRDLPAGPAAAEDAVPKP</sequence>
<comment type="subcellular location">
    <subcellularLocation>
        <location evidence="1">Cell membrane</location>
        <topology evidence="1">Multi-pass membrane protein</topology>
    </subcellularLocation>
</comment>
<organism evidence="8 9">
    <name type="scientific">Saccharothrix ecbatanensis</name>
    <dbReference type="NCBI Taxonomy" id="1105145"/>
    <lineage>
        <taxon>Bacteria</taxon>
        <taxon>Bacillati</taxon>
        <taxon>Actinomycetota</taxon>
        <taxon>Actinomycetes</taxon>
        <taxon>Pseudonocardiales</taxon>
        <taxon>Pseudonocardiaceae</taxon>
        <taxon>Saccharothrix</taxon>
    </lineage>
</organism>
<keyword evidence="4 7" id="KW-0812">Transmembrane</keyword>
<feature type="transmembrane region" description="Helical" evidence="7">
    <location>
        <begin position="127"/>
        <end position="155"/>
    </location>
</feature>
<name>A0A7W9M0T6_9PSEU</name>
<dbReference type="PANTHER" id="PTHR23513">
    <property type="entry name" value="INTEGRAL MEMBRANE EFFLUX PROTEIN-RELATED"/>
    <property type="match status" value="1"/>
</dbReference>